<accession>A0A1M7DR16</accession>
<organism evidence="1 2">
    <name type="scientific">Roseovarius pacificus</name>
    <dbReference type="NCBI Taxonomy" id="337701"/>
    <lineage>
        <taxon>Bacteria</taxon>
        <taxon>Pseudomonadati</taxon>
        <taxon>Pseudomonadota</taxon>
        <taxon>Alphaproteobacteria</taxon>
        <taxon>Rhodobacterales</taxon>
        <taxon>Roseobacteraceae</taxon>
        <taxon>Roseovarius</taxon>
    </lineage>
</organism>
<dbReference type="AlphaFoldDB" id="A0A1M7DR16"/>
<sequence length="45" mass="4891">MSLRFEQFVPAVATKASPHRTYGADPHVTVRSAPLMASRSHTPIA</sequence>
<evidence type="ECO:0000313" key="2">
    <source>
        <dbReference type="Proteomes" id="UP000183974"/>
    </source>
</evidence>
<name>A0A1M7DR16_9RHOB</name>
<keyword evidence="2" id="KW-1185">Reference proteome</keyword>
<evidence type="ECO:0000313" key="1">
    <source>
        <dbReference type="EMBL" id="SHL81925.1"/>
    </source>
</evidence>
<dbReference type="EMBL" id="FRBR01000006">
    <property type="protein sequence ID" value="SHL81925.1"/>
    <property type="molecule type" value="Genomic_DNA"/>
</dbReference>
<dbReference type="Proteomes" id="UP000183974">
    <property type="component" value="Unassembled WGS sequence"/>
</dbReference>
<protein>
    <submittedName>
        <fullName evidence="1">Uncharacterized protein</fullName>
    </submittedName>
</protein>
<gene>
    <name evidence="1" type="ORF">SAMN05444398_10611</name>
</gene>
<reference evidence="1" key="1">
    <citation type="submission" date="2016-11" db="EMBL/GenBank/DDBJ databases">
        <authorList>
            <person name="Jaros S."/>
            <person name="Januszkiewicz K."/>
            <person name="Wedrychowicz H."/>
        </authorList>
    </citation>
    <scope>NUCLEOTIDE SEQUENCE [LARGE SCALE GENOMIC DNA]</scope>
    <source>
        <strain evidence="1">DSM 29589</strain>
    </source>
</reference>
<proteinExistence type="predicted"/>